<comment type="caution">
    <text evidence="1">The sequence shown here is derived from an EMBL/GenBank/DDBJ whole genome shotgun (WGS) entry which is preliminary data.</text>
</comment>
<proteinExistence type="predicted"/>
<keyword evidence="2" id="KW-1185">Reference proteome</keyword>
<dbReference type="Proteomes" id="UP001549363">
    <property type="component" value="Unassembled WGS sequence"/>
</dbReference>
<name>A0ABV2PNJ2_9BACI</name>
<gene>
    <name evidence="1" type="ORF">ABIA69_003374</name>
</gene>
<sequence length="96" mass="10676">MENGYKDKLHTGEAVLTAEQSKELLSNICYEKTVYIGDVHVTESIEGAVNDVIKVLEKTNPPEVNNITVNVAPNVNVEKVVEQIRKVLVEEVNKIT</sequence>
<dbReference type="RefSeq" id="WP_354472372.1">
    <property type="nucleotide sequence ID" value="NZ_JBEPSB010000018.1"/>
</dbReference>
<reference evidence="1 2" key="1">
    <citation type="submission" date="2024-06" db="EMBL/GenBank/DDBJ databases">
        <title>Sorghum-associated microbial communities from plants grown in Nebraska, USA.</title>
        <authorList>
            <person name="Schachtman D."/>
        </authorList>
    </citation>
    <scope>NUCLEOTIDE SEQUENCE [LARGE SCALE GENOMIC DNA]</scope>
    <source>
        <strain evidence="1 2">736</strain>
    </source>
</reference>
<dbReference type="EMBL" id="JBEPSB010000018">
    <property type="protein sequence ID" value="MET4562188.1"/>
    <property type="molecule type" value="Genomic_DNA"/>
</dbReference>
<organism evidence="1 2">
    <name type="scientific">Lysinibacillus parviboronicapiens</name>
    <dbReference type="NCBI Taxonomy" id="436516"/>
    <lineage>
        <taxon>Bacteria</taxon>
        <taxon>Bacillati</taxon>
        <taxon>Bacillota</taxon>
        <taxon>Bacilli</taxon>
        <taxon>Bacillales</taxon>
        <taxon>Bacillaceae</taxon>
        <taxon>Lysinibacillus</taxon>
    </lineage>
</organism>
<evidence type="ECO:0000313" key="1">
    <source>
        <dbReference type="EMBL" id="MET4562188.1"/>
    </source>
</evidence>
<protein>
    <submittedName>
        <fullName evidence="1">Copper chaperone CopZ</fullName>
    </submittedName>
</protein>
<accession>A0ABV2PNJ2</accession>
<evidence type="ECO:0000313" key="2">
    <source>
        <dbReference type="Proteomes" id="UP001549363"/>
    </source>
</evidence>